<dbReference type="SUPFAM" id="SSF52113">
    <property type="entry name" value="BRCT domain"/>
    <property type="match status" value="1"/>
</dbReference>
<protein>
    <recommendedName>
        <fullName evidence="2">BRCT domain-containing protein</fullName>
    </recommendedName>
</protein>
<evidence type="ECO:0000313" key="4">
    <source>
        <dbReference type="Proteomes" id="UP001456524"/>
    </source>
</evidence>
<gene>
    <name evidence="3" type="ORF">IWX90DRAFT_489446</name>
</gene>
<dbReference type="Proteomes" id="UP001456524">
    <property type="component" value="Unassembled WGS sequence"/>
</dbReference>
<dbReference type="PANTHER" id="PTHR47667:SF1">
    <property type="entry name" value="REGULATOR OF TY1 TRANSPOSITION PROTEIN 107"/>
    <property type="match status" value="1"/>
</dbReference>
<proteinExistence type="predicted"/>
<sequence length="409" mass="45511">MDEKHEDYGNVPMKNDRTSTPEEDEDDGDVPMKNNRLSTPEEHEDDGNVPTTNERKNTPKEHASEERGIRSSVRRSTSVKNDHMDAPEDHEEEDDTTVSESENDDDLKEEPSPIHSSKSSNPKEKTEIYSGNRARALSPRVEIPATRGYKRTAQEDIPRASKRQSIAPETPPSSERSQRSAVYVAFSNSSVNSRPSTLKFLARQGVKIQDSVTNCCDYLCVNASGQLIKSFKLFMSVILGKPIISDEWVLKSLNAKKLVDPDVFITTNAPSEWQWGKTKEDVAKALSRDRSKLFEGLDIFVTPKLKKDYGAAYKDIEKLLKETGASTVVSKQARSQDPSSTTVVIGSENDDADVAKLSDSGDEWSCFSKELIPMTILRGKLDLESNESKLRSAKSGKKAGRPGRLKKSK</sequence>
<feature type="compositionally biased region" description="Basic and acidic residues" evidence="1">
    <location>
        <begin position="1"/>
        <end position="20"/>
    </location>
</feature>
<organism evidence="3 4">
    <name type="scientific">Phyllosticta citrichinensis</name>
    <dbReference type="NCBI Taxonomy" id="1130410"/>
    <lineage>
        <taxon>Eukaryota</taxon>
        <taxon>Fungi</taxon>
        <taxon>Dikarya</taxon>
        <taxon>Ascomycota</taxon>
        <taxon>Pezizomycotina</taxon>
        <taxon>Dothideomycetes</taxon>
        <taxon>Dothideomycetes incertae sedis</taxon>
        <taxon>Botryosphaeriales</taxon>
        <taxon>Phyllostictaceae</taxon>
        <taxon>Phyllosticta</taxon>
    </lineage>
</organism>
<feature type="domain" description="BRCT" evidence="2">
    <location>
        <begin position="289"/>
        <end position="356"/>
    </location>
</feature>
<feature type="region of interest" description="Disordered" evidence="1">
    <location>
        <begin position="1"/>
        <end position="179"/>
    </location>
</feature>
<accession>A0ABR1XJA4</accession>
<evidence type="ECO:0000259" key="2">
    <source>
        <dbReference type="PROSITE" id="PS50172"/>
    </source>
</evidence>
<dbReference type="InterPro" id="IPR053036">
    <property type="entry name" value="CellCycle_DNARepair_Reg"/>
</dbReference>
<dbReference type="EMBL" id="JBBWUH010000009">
    <property type="protein sequence ID" value="KAK8157240.1"/>
    <property type="molecule type" value="Genomic_DNA"/>
</dbReference>
<comment type="caution">
    <text evidence="3">The sequence shown here is derived from an EMBL/GenBank/DDBJ whole genome shotgun (WGS) entry which is preliminary data.</text>
</comment>
<evidence type="ECO:0000313" key="3">
    <source>
        <dbReference type="EMBL" id="KAK8157240.1"/>
    </source>
</evidence>
<dbReference type="InterPro" id="IPR036420">
    <property type="entry name" value="BRCT_dom_sf"/>
</dbReference>
<name>A0ABR1XJA4_9PEZI</name>
<feature type="domain" description="BRCT" evidence="2">
    <location>
        <begin position="181"/>
        <end position="266"/>
    </location>
</feature>
<dbReference type="Gene3D" id="3.40.50.10190">
    <property type="entry name" value="BRCT domain"/>
    <property type="match status" value="2"/>
</dbReference>
<keyword evidence="4" id="KW-1185">Reference proteome</keyword>
<feature type="compositionally biased region" description="Acidic residues" evidence="1">
    <location>
        <begin position="88"/>
        <end position="108"/>
    </location>
</feature>
<feature type="region of interest" description="Disordered" evidence="1">
    <location>
        <begin position="387"/>
        <end position="409"/>
    </location>
</feature>
<dbReference type="InterPro" id="IPR001357">
    <property type="entry name" value="BRCT_dom"/>
</dbReference>
<dbReference type="PANTHER" id="PTHR47667">
    <property type="entry name" value="REGULATOR OF TY1 TRANSPOSITION PROTEIN 107"/>
    <property type="match status" value="1"/>
</dbReference>
<dbReference type="PROSITE" id="PS50172">
    <property type="entry name" value="BRCT"/>
    <property type="match status" value="2"/>
</dbReference>
<evidence type="ECO:0000256" key="1">
    <source>
        <dbReference type="SAM" id="MobiDB-lite"/>
    </source>
</evidence>
<reference evidence="3 4" key="1">
    <citation type="journal article" date="2022" name="G3 (Bethesda)">
        <title>Enemy or ally: a genomic approach to elucidate the lifestyle of Phyllosticta citrichinaensis.</title>
        <authorList>
            <person name="Buijs V.A."/>
            <person name="Groenewald J.Z."/>
            <person name="Haridas S."/>
            <person name="LaButti K.M."/>
            <person name="Lipzen A."/>
            <person name="Martin F.M."/>
            <person name="Barry K."/>
            <person name="Grigoriev I.V."/>
            <person name="Crous P.W."/>
            <person name="Seidl M.F."/>
        </authorList>
    </citation>
    <scope>NUCLEOTIDE SEQUENCE [LARGE SCALE GENOMIC DNA]</scope>
    <source>
        <strain evidence="3 4">CBS 129764</strain>
    </source>
</reference>
<feature type="compositionally biased region" description="Basic and acidic residues" evidence="1">
    <location>
        <begin position="53"/>
        <end position="69"/>
    </location>
</feature>
<feature type="compositionally biased region" description="Basic residues" evidence="1">
    <location>
        <begin position="391"/>
        <end position="409"/>
    </location>
</feature>